<evidence type="ECO:0000256" key="4">
    <source>
        <dbReference type="SAM" id="Phobius"/>
    </source>
</evidence>
<keyword evidence="4" id="KW-1133">Transmembrane helix</keyword>
<dbReference type="Proteomes" id="UP000176317">
    <property type="component" value="Unassembled WGS sequence"/>
</dbReference>
<feature type="transmembrane region" description="Helical" evidence="4">
    <location>
        <begin position="302"/>
        <end position="320"/>
    </location>
</feature>
<dbReference type="AlphaFoldDB" id="A0A1F5G1K1"/>
<feature type="transmembrane region" description="Helical" evidence="4">
    <location>
        <begin position="245"/>
        <end position="266"/>
    </location>
</feature>
<comment type="similarity">
    <text evidence="1">Belongs to the glycosyltransferase 2 family.</text>
</comment>
<dbReference type="EMBL" id="MFAT01000057">
    <property type="protein sequence ID" value="OGD85751.1"/>
    <property type="molecule type" value="Genomic_DNA"/>
</dbReference>
<comment type="caution">
    <text evidence="6">The sequence shown here is derived from an EMBL/GenBank/DDBJ whole genome shotgun (WGS) entry which is preliminary data.</text>
</comment>
<keyword evidence="3" id="KW-0808">Transferase</keyword>
<protein>
    <recommendedName>
        <fullName evidence="5">Glycosyltransferase 2-like domain-containing protein</fullName>
    </recommendedName>
</protein>
<gene>
    <name evidence="6" type="ORF">A2164_01940</name>
</gene>
<dbReference type="Pfam" id="PF00535">
    <property type="entry name" value="Glycos_transf_2"/>
    <property type="match status" value="1"/>
</dbReference>
<dbReference type="GO" id="GO:0004582">
    <property type="term" value="F:dolichyl-phosphate beta-D-mannosyltransferase activity"/>
    <property type="evidence" value="ECO:0007669"/>
    <property type="project" value="InterPro"/>
</dbReference>
<accession>A0A1F5G1K1</accession>
<organism evidence="6 7">
    <name type="scientific">Candidatus Curtissbacteria bacterium RBG_13_35_7</name>
    <dbReference type="NCBI Taxonomy" id="1797705"/>
    <lineage>
        <taxon>Bacteria</taxon>
        <taxon>Candidatus Curtissiibacteriota</taxon>
    </lineage>
</organism>
<keyword evidence="4" id="KW-0812">Transmembrane</keyword>
<dbReference type="InterPro" id="IPR039528">
    <property type="entry name" value="DPM1-like"/>
</dbReference>
<dbReference type="InterPro" id="IPR029044">
    <property type="entry name" value="Nucleotide-diphossugar_trans"/>
</dbReference>
<dbReference type="InterPro" id="IPR001173">
    <property type="entry name" value="Glyco_trans_2-like"/>
</dbReference>
<reference evidence="6 7" key="1">
    <citation type="journal article" date="2016" name="Nat. Commun.">
        <title>Thousands of microbial genomes shed light on interconnected biogeochemical processes in an aquifer system.</title>
        <authorList>
            <person name="Anantharaman K."/>
            <person name="Brown C.T."/>
            <person name="Hug L.A."/>
            <person name="Sharon I."/>
            <person name="Castelle C.J."/>
            <person name="Probst A.J."/>
            <person name="Thomas B.C."/>
            <person name="Singh A."/>
            <person name="Wilkins M.J."/>
            <person name="Karaoz U."/>
            <person name="Brodie E.L."/>
            <person name="Williams K.H."/>
            <person name="Hubbard S.S."/>
            <person name="Banfield J.F."/>
        </authorList>
    </citation>
    <scope>NUCLEOTIDE SEQUENCE [LARGE SCALE GENOMIC DNA]</scope>
</reference>
<feature type="domain" description="Glycosyltransferase 2-like" evidence="5">
    <location>
        <begin position="5"/>
        <end position="175"/>
    </location>
</feature>
<name>A0A1F5G1K1_9BACT</name>
<feature type="non-terminal residue" evidence="6">
    <location>
        <position position="335"/>
    </location>
</feature>
<keyword evidence="4" id="KW-0472">Membrane</keyword>
<evidence type="ECO:0000313" key="6">
    <source>
        <dbReference type="EMBL" id="OGD85751.1"/>
    </source>
</evidence>
<dbReference type="Gene3D" id="3.90.550.10">
    <property type="entry name" value="Spore Coat Polysaccharide Biosynthesis Protein SpsA, Chain A"/>
    <property type="match status" value="1"/>
</dbReference>
<proteinExistence type="inferred from homology"/>
<dbReference type="GO" id="GO:0009247">
    <property type="term" value="P:glycolipid biosynthetic process"/>
    <property type="evidence" value="ECO:0007669"/>
    <property type="project" value="TreeGrafter"/>
</dbReference>
<evidence type="ECO:0000259" key="5">
    <source>
        <dbReference type="Pfam" id="PF00535"/>
    </source>
</evidence>
<dbReference type="SUPFAM" id="SSF53448">
    <property type="entry name" value="Nucleotide-diphospho-sugar transferases"/>
    <property type="match status" value="1"/>
</dbReference>
<evidence type="ECO:0000256" key="2">
    <source>
        <dbReference type="ARBA" id="ARBA00022676"/>
    </source>
</evidence>
<keyword evidence="2" id="KW-0328">Glycosyltransferase</keyword>
<dbReference type="PANTHER" id="PTHR43398">
    <property type="entry name" value="DOLICHOL-PHOSPHATE MANNOSYLTRANSFERASE SUBUNIT 1"/>
    <property type="match status" value="1"/>
</dbReference>
<dbReference type="GO" id="GO:0016020">
    <property type="term" value="C:membrane"/>
    <property type="evidence" value="ECO:0007669"/>
    <property type="project" value="GOC"/>
</dbReference>
<evidence type="ECO:0000256" key="3">
    <source>
        <dbReference type="ARBA" id="ARBA00022679"/>
    </source>
</evidence>
<sequence>MRLVVTIPTYNEEENIEEIIKKILSQSNKIPDIDLHILVSDSHSPDKTGDIVKRFSQTNPKVHYLDVKERGLGIGLIKGHRYAIDRLKADILAQMDGDLSHDPSSLPKMLQQINNGYDLVIGSRLIKGGKNLLGWHRRLFTRGSALFCKISWGTFNISEYTNSYRVFTKKLFEKIDFKKVPWKSKTYIIQPAFLYAAISAGAKTIEIPITFEDRKRGYSKAQILAYTFDVLKFGIKVRITRSKTFIKFLIVGSISYLINAITLGLLNRGQIYALNVFNNPLLSFIPTIDSAKQFLFLHIDRLLIASIISIELSIIFNFIFHDNWTFKYRLHHGSV</sequence>
<dbReference type="PANTHER" id="PTHR43398:SF1">
    <property type="entry name" value="DOLICHOL-PHOSPHATE MANNOSYLTRANSFERASE SUBUNIT 1"/>
    <property type="match status" value="1"/>
</dbReference>
<evidence type="ECO:0000313" key="7">
    <source>
        <dbReference type="Proteomes" id="UP000176317"/>
    </source>
</evidence>
<evidence type="ECO:0000256" key="1">
    <source>
        <dbReference type="ARBA" id="ARBA00006739"/>
    </source>
</evidence>